<evidence type="ECO:0000256" key="2">
    <source>
        <dbReference type="PROSITE-ProRule" id="PRU00035"/>
    </source>
</evidence>
<sequence length="431" mass="50362">VSDIQSWWEVPSIAHFCSLFRAAFNLLDFDIEELEEALLTDGAEDSGSSLLQELIVRLLCGCLGNNDISTFNYQMFLRRLFRQKCQEYGRDNPFNTDIDFQFLPLRTKVEILHALCDFRLDADDVQDLLKNLESDSLRVEPLGYDENNSAYWYFYGTRLYREDYPKVKKKAKEKRHRRKEEKRRKKRGKSPPFDSESDDKGSGIWQVVCFSEQDWDKITEGFRDSTSKNERALFHTLAEDFLPEIPRLFAEKERLQRLQQQEILKKRENRALMVKDRATRALRRSLSRTNSECGSTGSIPDSLTDNRSNRSSTFVGRQTNNSLSSATGQIVIQGLKQKLRSSQVFKQTEEDLQTGMYKILEHIKNHDDAWPFADPVDEDYAPRYYSIIRQPMDLQRMEDKLDDGEYLTFADFKADFQLIVDNCRQYNGTGN</sequence>
<feature type="domain" description="Bromo" evidence="4">
    <location>
        <begin position="364"/>
        <end position="431"/>
    </location>
</feature>
<dbReference type="CDD" id="cd05509">
    <property type="entry name" value="Bromo_gcn5_like"/>
    <property type="match status" value="1"/>
</dbReference>
<proteinExistence type="predicted"/>
<dbReference type="Proteomes" id="UP000027135">
    <property type="component" value="Unassembled WGS sequence"/>
</dbReference>
<dbReference type="InterPro" id="IPR001487">
    <property type="entry name" value="Bromodomain"/>
</dbReference>
<dbReference type="PROSITE" id="PS50014">
    <property type="entry name" value="BROMODOMAIN_2"/>
    <property type="match status" value="1"/>
</dbReference>
<feature type="non-terminal residue" evidence="5">
    <location>
        <position position="1"/>
    </location>
</feature>
<dbReference type="InParanoid" id="A0A067QW64"/>
<accession>A0A067QW64</accession>
<dbReference type="Pfam" id="PF00439">
    <property type="entry name" value="Bromodomain"/>
    <property type="match status" value="1"/>
</dbReference>
<dbReference type="GO" id="GO:0090537">
    <property type="term" value="C:CERF complex"/>
    <property type="evidence" value="ECO:0007669"/>
    <property type="project" value="InterPro"/>
</dbReference>
<dbReference type="AlphaFoldDB" id="A0A067QW64"/>
<dbReference type="EMBL" id="KK853297">
    <property type="protein sequence ID" value="KDR08784.1"/>
    <property type="molecule type" value="Genomic_DNA"/>
</dbReference>
<evidence type="ECO:0000313" key="6">
    <source>
        <dbReference type="Proteomes" id="UP000027135"/>
    </source>
</evidence>
<dbReference type="InterPro" id="IPR029614">
    <property type="entry name" value="CECR2"/>
</dbReference>
<evidence type="ECO:0000313" key="5">
    <source>
        <dbReference type="EMBL" id="KDR08784.1"/>
    </source>
</evidence>
<dbReference type="SUPFAM" id="SSF47370">
    <property type="entry name" value="Bromodomain"/>
    <property type="match status" value="1"/>
</dbReference>
<name>A0A067QW64_ZOONE</name>
<dbReference type="InterPro" id="IPR036427">
    <property type="entry name" value="Bromodomain-like_sf"/>
</dbReference>
<evidence type="ECO:0000259" key="4">
    <source>
        <dbReference type="PROSITE" id="PS50014"/>
    </source>
</evidence>
<dbReference type="STRING" id="136037.A0A067QW64"/>
<organism evidence="5 6">
    <name type="scientific">Zootermopsis nevadensis</name>
    <name type="common">Dampwood termite</name>
    <dbReference type="NCBI Taxonomy" id="136037"/>
    <lineage>
        <taxon>Eukaryota</taxon>
        <taxon>Metazoa</taxon>
        <taxon>Ecdysozoa</taxon>
        <taxon>Arthropoda</taxon>
        <taxon>Hexapoda</taxon>
        <taxon>Insecta</taxon>
        <taxon>Pterygota</taxon>
        <taxon>Neoptera</taxon>
        <taxon>Polyneoptera</taxon>
        <taxon>Dictyoptera</taxon>
        <taxon>Blattodea</taxon>
        <taxon>Blattoidea</taxon>
        <taxon>Termitoidae</taxon>
        <taxon>Termopsidae</taxon>
        <taxon>Zootermopsis</taxon>
    </lineage>
</organism>
<evidence type="ECO:0000256" key="1">
    <source>
        <dbReference type="ARBA" id="ARBA00023117"/>
    </source>
</evidence>
<dbReference type="PRINTS" id="PR00503">
    <property type="entry name" value="BROMODOMAIN"/>
</dbReference>
<feature type="compositionally biased region" description="Polar residues" evidence="3">
    <location>
        <begin position="290"/>
        <end position="319"/>
    </location>
</feature>
<dbReference type="GO" id="GO:0006338">
    <property type="term" value="P:chromatin remodeling"/>
    <property type="evidence" value="ECO:0007669"/>
    <property type="project" value="InterPro"/>
</dbReference>
<dbReference type="OMA" id="ADAPCKE"/>
<dbReference type="SMART" id="SM00297">
    <property type="entry name" value="BROMO"/>
    <property type="match status" value="1"/>
</dbReference>
<reference evidence="5 6" key="1">
    <citation type="journal article" date="2014" name="Nat. Commun.">
        <title>Molecular traces of alternative social organization in a termite genome.</title>
        <authorList>
            <person name="Terrapon N."/>
            <person name="Li C."/>
            <person name="Robertson H.M."/>
            <person name="Ji L."/>
            <person name="Meng X."/>
            <person name="Booth W."/>
            <person name="Chen Z."/>
            <person name="Childers C.P."/>
            <person name="Glastad K.M."/>
            <person name="Gokhale K."/>
            <person name="Gowin J."/>
            <person name="Gronenberg W."/>
            <person name="Hermansen R.A."/>
            <person name="Hu H."/>
            <person name="Hunt B.G."/>
            <person name="Huylmans A.K."/>
            <person name="Khalil S.M."/>
            <person name="Mitchell R.D."/>
            <person name="Munoz-Torres M.C."/>
            <person name="Mustard J.A."/>
            <person name="Pan H."/>
            <person name="Reese J.T."/>
            <person name="Scharf M.E."/>
            <person name="Sun F."/>
            <person name="Vogel H."/>
            <person name="Xiao J."/>
            <person name="Yang W."/>
            <person name="Yang Z."/>
            <person name="Yang Z."/>
            <person name="Zhou J."/>
            <person name="Zhu J."/>
            <person name="Brent C.S."/>
            <person name="Elsik C.G."/>
            <person name="Goodisman M.A."/>
            <person name="Liberles D.A."/>
            <person name="Roe R.M."/>
            <person name="Vargo E.L."/>
            <person name="Vilcinskas A."/>
            <person name="Wang J."/>
            <person name="Bornberg-Bauer E."/>
            <person name="Korb J."/>
            <person name="Zhang G."/>
            <person name="Liebig J."/>
        </authorList>
    </citation>
    <scope>NUCLEOTIDE SEQUENCE [LARGE SCALE GENOMIC DNA]</scope>
    <source>
        <tissue evidence="5">Whole organism</tissue>
    </source>
</reference>
<gene>
    <name evidence="5" type="ORF">L798_00963</name>
</gene>
<feature type="region of interest" description="Disordered" evidence="3">
    <location>
        <begin position="283"/>
        <end position="319"/>
    </location>
</feature>
<dbReference type="Gene3D" id="1.20.920.10">
    <property type="entry name" value="Bromodomain-like"/>
    <property type="match status" value="1"/>
</dbReference>
<keyword evidence="1 2" id="KW-0103">Bromodomain</keyword>
<protein>
    <recommendedName>
        <fullName evidence="4">Bromo domain-containing protein</fullName>
    </recommendedName>
</protein>
<keyword evidence="6" id="KW-1185">Reference proteome</keyword>
<feature type="region of interest" description="Disordered" evidence="3">
    <location>
        <begin position="168"/>
        <end position="200"/>
    </location>
</feature>
<dbReference type="PANTHER" id="PTHR47092">
    <property type="entry name" value="CAT EYE SYNDROME CRITICAL REGION PROTEIN 2"/>
    <property type="match status" value="1"/>
</dbReference>
<feature type="compositionally biased region" description="Basic residues" evidence="3">
    <location>
        <begin position="168"/>
        <end position="189"/>
    </location>
</feature>
<evidence type="ECO:0000256" key="3">
    <source>
        <dbReference type="SAM" id="MobiDB-lite"/>
    </source>
</evidence>
<dbReference type="eggNOG" id="KOG1472">
    <property type="taxonomic scope" value="Eukaryota"/>
</dbReference>
<dbReference type="PANTHER" id="PTHR47092:SF1">
    <property type="entry name" value="CHROMATIN REMODELING REGULATOR CECR2"/>
    <property type="match status" value="1"/>
</dbReference>
<feature type="non-terminal residue" evidence="5">
    <location>
        <position position="431"/>
    </location>
</feature>